<evidence type="ECO:0000256" key="2">
    <source>
        <dbReference type="ARBA" id="ARBA00022801"/>
    </source>
</evidence>
<dbReference type="InterPro" id="IPR000917">
    <property type="entry name" value="Sulfatase_N"/>
</dbReference>
<organism evidence="4">
    <name type="scientific">Catovirus CTV1</name>
    <dbReference type="NCBI Taxonomy" id="1977631"/>
    <lineage>
        <taxon>Viruses</taxon>
        <taxon>Varidnaviria</taxon>
        <taxon>Bamfordvirae</taxon>
        <taxon>Nucleocytoviricota</taxon>
        <taxon>Megaviricetes</taxon>
        <taxon>Imitervirales</taxon>
        <taxon>Mimiviridae</taxon>
        <taxon>Klosneuvirinae</taxon>
        <taxon>Catovirus</taxon>
    </lineage>
</organism>
<dbReference type="PANTHER" id="PTHR45953:SF1">
    <property type="entry name" value="IDURONATE 2-SULFATASE"/>
    <property type="match status" value="1"/>
</dbReference>
<dbReference type="SUPFAM" id="SSF53649">
    <property type="entry name" value="Alkaline phosphatase-like"/>
    <property type="match status" value="1"/>
</dbReference>
<dbReference type="InterPro" id="IPR017850">
    <property type="entry name" value="Alkaline_phosphatase_core_sf"/>
</dbReference>
<keyword evidence="1" id="KW-0479">Metal-binding</keyword>
<reference evidence="4" key="1">
    <citation type="journal article" date="2017" name="Science">
        <title>Giant viruses with an expanded complement of translation system components.</title>
        <authorList>
            <person name="Schulz F."/>
            <person name="Yutin N."/>
            <person name="Ivanova N.N."/>
            <person name="Ortega D.R."/>
            <person name="Lee T.K."/>
            <person name="Vierheilig J."/>
            <person name="Daims H."/>
            <person name="Horn M."/>
            <person name="Wagner M."/>
            <person name="Jensen G.J."/>
            <person name="Kyrpides N.C."/>
            <person name="Koonin E.V."/>
            <person name="Woyke T."/>
        </authorList>
    </citation>
    <scope>NUCLEOTIDE SEQUENCE</scope>
    <source>
        <strain evidence="4">CTV1</strain>
    </source>
</reference>
<evidence type="ECO:0000259" key="3">
    <source>
        <dbReference type="Pfam" id="PF00884"/>
    </source>
</evidence>
<evidence type="ECO:0000313" key="4">
    <source>
        <dbReference type="EMBL" id="ARF08611.1"/>
    </source>
</evidence>
<accession>A0A1V0SA98</accession>
<sequence>MTKPNFLILIVDELRYPTTYESKELKEWKEKNLKFMTKFAKKSTVFHNHYTNTTACTAARTTIQTGQYPLVHGVTQTDGIAKTSDDPAMTWLDKFTVPTIGNYFKESGYETILKGKWHISDSAIKFQNGQYMNTYDENGNPIPELEEIYLKQNPLKDYGYSGWIGPEPHGSSPLNSGSSVPETKQGRDIGFTKQITNQLEKLKHSKKPWLLAANLVNPHDIVLMGLLADNIVSPFDFEIDPTLPKKLFTKEYDISHNESLKTKPMAQTSYRDLYPKAVQPILNIDKYQRFYYSAQKYVDENLMKIYKKIKSMNMYKNTIILFLSDHGDLLASHGSMFQKWHNAYQESIHVPFMISSPLFRDKTNDIYDITSHIDILPTLLGFANINANEIRQKLMNNFGLALPLPGRDLSVYFKNKNNIISQLPLYFYTEDEPFKGNNQVNSIGQPYDAVQQPNHVQAIICNYKGKLWKLTNYYGSNPTKGEIIGELYNVNDDPIEVNNLINDCKYRDIQNYLVDQMNKYSFLYRGQ</sequence>
<name>A0A1V0SA98_9VIRU</name>
<dbReference type="PANTHER" id="PTHR45953">
    <property type="entry name" value="IDURONATE 2-SULFATASE"/>
    <property type="match status" value="1"/>
</dbReference>
<protein>
    <submittedName>
        <fullName evidence="4">Sulfatase</fullName>
    </submittedName>
</protein>
<dbReference type="GO" id="GO:0046872">
    <property type="term" value="F:metal ion binding"/>
    <property type="evidence" value="ECO:0007669"/>
    <property type="project" value="UniProtKB-KW"/>
</dbReference>
<proteinExistence type="predicted"/>
<feature type="domain" description="Sulfatase N-terminal" evidence="3">
    <location>
        <begin position="4"/>
        <end position="385"/>
    </location>
</feature>
<dbReference type="GO" id="GO:0008484">
    <property type="term" value="F:sulfuric ester hydrolase activity"/>
    <property type="evidence" value="ECO:0007669"/>
    <property type="project" value="TreeGrafter"/>
</dbReference>
<evidence type="ECO:0000256" key="1">
    <source>
        <dbReference type="ARBA" id="ARBA00022723"/>
    </source>
</evidence>
<dbReference type="Pfam" id="PF00884">
    <property type="entry name" value="Sulfatase"/>
    <property type="match status" value="1"/>
</dbReference>
<gene>
    <name evidence="4" type="ORF">Catovirus_1_661</name>
</gene>
<dbReference type="EMBL" id="KY684083">
    <property type="protein sequence ID" value="ARF08611.1"/>
    <property type="molecule type" value="Genomic_DNA"/>
</dbReference>
<keyword evidence="2" id="KW-0378">Hydrolase</keyword>
<dbReference type="Gene3D" id="3.40.720.10">
    <property type="entry name" value="Alkaline Phosphatase, subunit A"/>
    <property type="match status" value="1"/>
</dbReference>